<accession>G2XW36</accession>
<dbReference type="InParanoid" id="G2XW36"/>
<gene>
    <name evidence="2" type="ORF">BofuT4_P056070.1</name>
</gene>
<feature type="region of interest" description="Disordered" evidence="1">
    <location>
        <begin position="33"/>
        <end position="57"/>
    </location>
</feature>
<evidence type="ECO:0000256" key="1">
    <source>
        <dbReference type="SAM" id="MobiDB-lite"/>
    </source>
</evidence>
<protein>
    <submittedName>
        <fullName evidence="2">Uncharacterized protein</fullName>
    </submittedName>
</protein>
<sequence>MDNHSSDAIKGIVSLLETPNSLNTRLHHTACLRSPDRRARRSPYQIFSTQRTAENAI</sequence>
<dbReference type="HOGENOM" id="CLU_2996266_0_0_1"/>
<organism evidence="2 3">
    <name type="scientific">Botryotinia fuckeliana (strain T4)</name>
    <name type="common">Noble rot fungus</name>
    <name type="synonym">Botrytis cinerea</name>
    <dbReference type="NCBI Taxonomy" id="999810"/>
    <lineage>
        <taxon>Eukaryota</taxon>
        <taxon>Fungi</taxon>
        <taxon>Dikarya</taxon>
        <taxon>Ascomycota</taxon>
        <taxon>Pezizomycotina</taxon>
        <taxon>Leotiomycetes</taxon>
        <taxon>Helotiales</taxon>
        <taxon>Sclerotiniaceae</taxon>
        <taxon>Botrytis</taxon>
    </lineage>
</organism>
<evidence type="ECO:0000313" key="2">
    <source>
        <dbReference type="EMBL" id="CCD44706.1"/>
    </source>
</evidence>
<dbReference type="EMBL" id="FQ790271">
    <property type="protein sequence ID" value="CCD44706.1"/>
    <property type="molecule type" value="Genomic_DNA"/>
</dbReference>
<evidence type="ECO:0000313" key="3">
    <source>
        <dbReference type="Proteomes" id="UP000008177"/>
    </source>
</evidence>
<dbReference type="Proteomes" id="UP000008177">
    <property type="component" value="Unplaced contigs"/>
</dbReference>
<name>G2XW36_BOTF4</name>
<feature type="compositionally biased region" description="Polar residues" evidence="1">
    <location>
        <begin position="45"/>
        <end position="57"/>
    </location>
</feature>
<proteinExistence type="predicted"/>
<dbReference type="AlphaFoldDB" id="G2XW36"/>
<reference evidence="3" key="1">
    <citation type="journal article" date="2011" name="PLoS Genet.">
        <title>Genomic analysis of the necrotrophic fungal pathogens Sclerotinia sclerotiorum and Botrytis cinerea.</title>
        <authorList>
            <person name="Amselem J."/>
            <person name="Cuomo C.A."/>
            <person name="van Kan J.A."/>
            <person name="Viaud M."/>
            <person name="Benito E.P."/>
            <person name="Couloux A."/>
            <person name="Coutinho P.M."/>
            <person name="de Vries R.P."/>
            <person name="Dyer P.S."/>
            <person name="Fillinger S."/>
            <person name="Fournier E."/>
            <person name="Gout L."/>
            <person name="Hahn M."/>
            <person name="Kohn L."/>
            <person name="Lapalu N."/>
            <person name="Plummer K.M."/>
            <person name="Pradier J.M."/>
            <person name="Quevillon E."/>
            <person name="Sharon A."/>
            <person name="Simon A."/>
            <person name="ten Have A."/>
            <person name="Tudzynski B."/>
            <person name="Tudzynski P."/>
            <person name="Wincker P."/>
            <person name="Andrew M."/>
            <person name="Anthouard V."/>
            <person name="Beever R.E."/>
            <person name="Beffa R."/>
            <person name="Benoit I."/>
            <person name="Bouzid O."/>
            <person name="Brault B."/>
            <person name="Chen Z."/>
            <person name="Choquer M."/>
            <person name="Collemare J."/>
            <person name="Cotton P."/>
            <person name="Danchin E.G."/>
            <person name="Da Silva C."/>
            <person name="Gautier A."/>
            <person name="Giraud C."/>
            <person name="Giraud T."/>
            <person name="Gonzalez C."/>
            <person name="Grossetete S."/>
            <person name="Guldener U."/>
            <person name="Henrissat B."/>
            <person name="Howlett B.J."/>
            <person name="Kodira C."/>
            <person name="Kretschmer M."/>
            <person name="Lappartient A."/>
            <person name="Leroch M."/>
            <person name="Levis C."/>
            <person name="Mauceli E."/>
            <person name="Neuveglise C."/>
            <person name="Oeser B."/>
            <person name="Pearson M."/>
            <person name="Poulain J."/>
            <person name="Poussereau N."/>
            <person name="Quesneville H."/>
            <person name="Rascle C."/>
            <person name="Schumacher J."/>
            <person name="Segurens B."/>
            <person name="Sexton A."/>
            <person name="Silva E."/>
            <person name="Sirven C."/>
            <person name="Soanes D.M."/>
            <person name="Talbot N.J."/>
            <person name="Templeton M."/>
            <person name="Yandava C."/>
            <person name="Yarden O."/>
            <person name="Zeng Q."/>
            <person name="Rollins J.A."/>
            <person name="Lebrun M.H."/>
            <person name="Dickman M."/>
        </authorList>
    </citation>
    <scope>NUCLEOTIDE SEQUENCE [LARGE SCALE GENOMIC DNA]</scope>
    <source>
        <strain evidence="3">T4</strain>
    </source>
</reference>